<keyword evidence="9" id="KW-1185">Reference proteome</keyword>
<evidence type="ECO:0000256" key="1">
    <source>
        <dbReference type="ARBA" id="ARBA00004127"/>
    </source>
</evidence>
<dbReference type="Pfam" id="PF05090">
    <property type="entry name" value="HTTM"/>
    <property type="match status" value="1"/>
</dbReference>
<evidence type="ECO:0000256" key="6">
    <source>
        <dbReference type="SAM" id="Phobius"/>
    </source>
</evidence>
<feature type="transmembrane region" description="Helical" evidence="6">
    <location>
        <begin position="264"/>
        <end position="287"/>
    </location>
</feature>
<feature type="transmembrane region" description="Helical" evidence="6">
    <location>
        <begin position="41"/>
        <end position="61"/>
    </location>
</feature>
<evidence type="ECO:0000313" key="8">
    <source>
        <dbReference type="EMBL" id="MVA74534.1"/>
    </source>
</evidence>
<sequence length="378" mass="41431">MGRRLGRFVGHLVQSLVELVAGLVARVVGFTERWLVDSKHATYGLAVTRILLGLTAIGLLVSNFSTRLYAFGSGSAWNGEAAEPISDFPKIWLFSLFHRIALHDVAFTVAYLVLLLLAVAFTLGWRTRIVLPVFFVGWVSFIEMNDSLGDQGDNMYRMVLLALLFADPAMRWSLDARRRSRPVDPGRGWLARRWAGEPLLPSWATNTAHNLVLVTLTCHVCFVYASGALYKAGGTPWQQGYAIYNPLQTLRFGTWPELSDLLTAWTPAVTAVSWASIILQLCFPLMLLQRFTRVIGLFGILGFHVGIAVLMGLPWFSLAMVAIDSIFIRDVTWRWAAEYVRGAWASAGGDPAPPEEPAPAGAPAAAAEPSLAPTSTSA</sequence>
<comment type="caution">
    <text evidence="8">The sequence shown here is derived from an EMBL/GenBank/DDBJ whole genome shotgun (WGS) entry which is preliminary data.</text>
</comment>
<organism evidence="8 9">
    <name type="scientific">Auraticoccus cholistanensis</name>
    <dbReference type="NCBI Taxonomy" id="2656650"/>
    <lineage>
        <taxon>Bacteria</taxon>
        <taxon>Bacillati</taxon>
        <taxon>Actinomycetota</taxon>
        <taxon>Actinomycetes</taxon>
        <taxon>Propionibacteriales</taxon>
        <taxon>Propionibacteriaceae</taxon>
        <taxon>Auraticoccus</taxon>
    </lineage>
</organism>
<dbReference type="GO" id="GO:0012505">
    <property type="term" value="C:endomembrane system"/>
    <property type="evidence" value="ECO:0007669"/>
    <property type="project" value="UniProtKB-SubCell"/>
</dbReference>
<feature type="domain" description="HTTM-like" evidence="7">
    <location>
        <begin position="42"/>
        <end position="332"/>
    </location>
</feature>
<reference evidence="8 9" key="1">
    <citation type="submission" date="2019-12" db="EMBL/GenBank/DDBJ databases">
        <title>Auraticoccus cholistani sp. nov., an actinomycete isolated from soil of Cholistan desert.</title>
        <authorList>
            <person name="Cheema M.T."/>
        </authorList>
    </citation>
    <scope>NUCLEOTIDE SEQUENCE [LARGE SCALE GENOMIC DNA]</scope>
    <source>
        <strain evidence="8 9">F435</strain>
    </source>
</reference>
<keyword evidence="3 6" id="KW-1133">Transmembrane helix</keyword>
<evidence type="ECO:0000313" key="9">
    <source>
        <dbReference type="Proteomes" id="UP000435304"/>
    </source>
</evidence>
<dbReference type="AlphaFoldDB" id="A0A6A9USI6"/>
<keyword evidence="2 6" id="KW-0812">Transmembrane</keyword>
<keyword evidence="4 6" id="KW-0472">Membrane</keyword>
<gene>
    <name evidence="8" type="ORF">GC722_00560</name>
</gene>
<name>A0A6A9USI6_9ACTN</name>
<evidence type="ECO:0000256" key="3">
    <source>
        <dbReference type="ARBA" id="ARBA00022989"/>
    </source>
</evidence>
<feature type="transmembrane region" description="Helical" evidence="6">
    <location>
        <begin position="294"/>
        <end position="316"/>
    </location>
</feature>
<evidence type="ECO:0000259" key="7">
    <source>
        <dbReference type="SMART" id="SM00752"/>
    </source>
</evidence>
<dbReference type="PANTHER" id="PTHR39535:SF2">
    <property type="entry name" value="HTTM DOMAIN-CONTAINING PROTEIN"/>
    <property type="match status" value="1"/>
</dbReference>
<protein>
    <submittedName>
        <fullName evidence="8">HTTM domain-containing protein</fullName>
    </submittedName>
</protein>
<dbReference type="EMBL" id="WPCU01000002">
    <property type="protein sequence ID" value="MVA74534.1"/>
    <property type="molecule type" value="Genomic_DNA"/>
</dbReference>
<dbReference type="Proteomes" id="UP000435304">
    <property type="component" value="Unassembled WGS sequence"/>
</dbReference>
<dbReference type="InterPro" id="IPR011020">
    <property type="entry name" value="HTTM-like"/>
</dbReference>
<comment type="subcellular location">
    <subcellularLocation>
        <location evidence="1">Endomembrane system</location>
        <topology evidence="1">Multi-pass membrane protein</topology>
    </subcellularLocation>
</comment>
<dbReference type="SMART" id="SM00752">
    <property type="entry name" value="HTTM"/>
    <property type="match status" value="1"/>
</dbReference>
<dbReference type="InterPro" id="IPR053934">
    <property type="entry name" value="HTTM_dom"/>
</dbReference>
<proteinExistence type="predicted"/>
<dbReference type="InterPro" id="IPR052964">
    <property type="entry name" value="Sporulation_signal_mat"/>
</dbReference>
<accession>A0A6A9USI6</accession>
<evidence type="ECO:0000256" key="2">
    <source>
        <dbReference type="ARBA" id="ARBA00022692"/>
    </source>
</evidence>
<evidence type="ECO:0000256" key="5">
    <source>
        <dbReference type="SAM" id="MobiDB-lite"/>
    </source>
</evidence>
<feature type="region of interest" description="Disordered" evidence="5">
    <location>
        <begin position="347"/>
        <end position="378"/>
    </location>
</feature>
<feature type="transmembrane region" description="Helical" evidence="6">
    <location>
        <begin position="105"/>
        <end position="125"/>
    </location>
</feature>
<feature type="transmembrane region" description="Helical" evidence="6">
    <location>
        <begin position="211"/>
        <end position="230"/>
    </location>
</feature>
<dbReference type="PANTHER" id="PTHR39535">
    <property type="entry name" value="SPORULATION-DELAYING PROTEIN SDPB"/>
    <property type="match status" value="1"/>
</dbReference>
<evidence type="ECO:0000256" key="4">
    <source>
        <dbReference type="ARBA" id="ARBA00023136"/>
    </source>
</evidence>
<feature type="compositionally biased region" description="Low complexity" evidence="5">
    <location>
        <begin position="358"/>
        <end position="378"/>
    </location>
</feature>